<dbReference type="KEGG" id="dcr:108215121"/>
<feature type="compositionally biased region" description="Pro residues" evidence="1">
    <location>
        <begin position="112"/>
        <end position="122"/>
    </location>
</feature>
<dbReference type="EMBL" id="CP093345">
    <property type="protein sequence ID" value="WOG91366.1"/>
    <property type="molecule type" value="Genomic_DNA"/>
</dbReference>
<evidence type="ECO:0000313" key="3">
    <source>
        <dbReference type="EMBL" id="WOG91366.1"/>
    </source>
</evidence>
<feature type="region of interest" description="Disordered" evidence="1">
    <location>
        <begin position="815"/>
        <end position="873"/>
    </location>
</feature>
<feature type="region of interest" description="Disordered" evidence="1">
    <location>
        <begin position="108"/>
        <end position="130"/>
    </location>
</feature>
<keyword evidence="4" id="KW-1185">Reference proteome</keyword>
<dbReference type="EMBL" id="LNRQ01000003">
    <property type="protein sequence ID" value="KZN00635.1"/>
    <property type="molecule type" value="Genomic_DNA"/>
</dbReference>
<dbReference type="PANTHER" id="PTHR34536">
    <property type="entry name" value="DENTIN SIALOPHOSPHOPROTEIN-LIKE PROTEIN"/>
    <property type="match status" value="1"/>
</dbReference>
<sequence>MTGINRKGKATCGESPGRALVDGIEPESASMLGRVDLGLSSFINPELTWKNRRSRNSLDLKLNVGAELGTRNCKRDPDSSESEEIGVAVLGQHFDEKIVNVPIKKRRFSIRPPLPPSPPPRTLSPDHKDSLLPPLQTPQQAIESEQIVDIKPFGAGIQLSQGFHHNSKKRVSDNFVAPKFEGKVDEVPNDKKYEMLKEGYASYDFSGIELLAATACCSSIDNDVKLEETCALKAFAKVEAVDYPNATIPFIEGIASSVTSHVSGNELVNEDDRTTIAAVSKNVHDGVVRNRAHWDLNTLMEEWEDPGDVTPIDCQINYSEMVTGGTHCEKINTGQSNINVLANTDRDQKSILFKEALSDVGCFKELADGTGVAVGRSCIDEDALKLCSSPDGTDMKQYCSTTERVKEVSNAPVHDTIAYLPLTSIEASGNYLCPEVQHTASLHVFEEKMYASKRELEQVGGISCGFKVEENEKLSSECLEVGKLNIFAPNLPLLNISPLEIDETQIKDCNYFANTTGSPNSKTPKREVISTATFKVSDAINPMVEIYRTNHSHLSPKSEALSASSTSVAVGEVKLLSNKVSAADSNVIDDAVNYGPIGLVVKYDCPSKFDQDNNMSDCYDKDSKKAYNNYVSEFETGYDSSFEDGELREPGVYTWEDDDLEGEIECVDYGSEYGDKDYLDTVNSNSAHVENGHDGYQSYRKRTLSLNNNGITKVGDNTVAVVGDSKPLKQCFGGNFRDDRHLAFTEAKTFGGNWYNKHFAEGKVNGYDDKSLYAGESGTRTFRGNQLSFSKGPSPFDSVEKKSYLGVHRNRFDNSNYSNSRAERGSFLEKSRGRGRFSYKPSAGRNETDGQRVDCPTSYRGTRNRYHGPEGHAYSRPRDLTACFATRIGEPKYEDDRRSIIYSSNIGRRQSSMGRRSPANREDSYVVQREIPPVRGIDQDKSRGRWGQYTQGIRRIPKPEYSEDIPPNDAARCRIRREPYFGREKGFSPYYGSGNFMRRNSCSQSPTRSLVAWSSQRDCNMNTRRRNPDFRSDSRSEKIGFPFRNTYRVDNKEIYMSPPKSRVSPHSNSRWINDRNYTDNHFRDKRSPFREFRGGRQRMEYKGYFGKRSDGIFQANIHHGRFQQVSSRREPELEVNIDEKSNHDDRYEIKHQVRHCDTGGTVGKFRYNANDCNANDDNLEHAIKRDIPRNGAGEERGLRFKSGDDMGAGALFAGQLDFSEDAATREE</sequence>
<dbReference type="OrthoDB" id="1350766at2759"/>
<feature type="compositionally biased region" description="Basic and acidic residues" evidence="1">
    <location>
        <begin position="821"/>
        <end position="832"/>
    </location>
</feature>
<evidence type="ECO:0000256" key="1">
    <source>
        <dbReference type="SAM" id="MobiDB-lite"/>
    </source>
</evidence>
<reference evidence="2" key="1">
    <citation type="journal article" date="2016" name="Nat. Genet.">
        <title>A high-quality carrot genome assembly provides new insights into carotenoid accumulation and asterid genome evolution.</title>
        <authorList>
            <person name="Iorizzo M."/>
            <person name="Ellison S."/>
            <person name="Senalik D."/>
            <person name="Zeng P."/>
            <person name="Satapoomin P."/>
            <person name="Huang J."/>
            <person name="Bowman M."/>
            <person name="Iovene M."/>
            <person name="Sanseverino W."/>
            <person name="Cavagnaro P."/>
            <person name="Yildiz M."/>
            <person name="Macko-Podgorni A."/>
            <person name="Moranska E."/>
            <person name="Grzebelus E."/>
            <person name="Grzebelus D."/>
            <person name="Ashrafi H."/>
            <person name="Zheng Z."/>
            <person name="Cheng S."/>
            <person name="Spooner D."/>
            <person name="Van Deynze A."/>
            <person name="Simon P."/>
        </authorList>
    </citation>
    <scope>NUCLEOTIDE SEQUENCE [LARGE SCALE GENOMIC DNA]</scope>
    <source>
        <tissue evidence="2">Leaf</tissue>
    </source>
</reference>
<dbReference type="STRING" id="79200.A0A166A1I4"/>
<dbReference type="Proteomes" id="UP000077755">
    <property type="component" value="Chromosome 3"/>
</dbReference>
<protein>
    <submittedName>
        <fullName evidence="2">Uncharacterized protein</fullName>
    </submittedName>
</protein>
<proteinExistence type="predicted"/>
<organism evidence="2">
    <name type="scientific">Daucus carota subsp. sativus</name>
    <name type="common">Carrot</name>
    <dbReference type="NCBI Taxonomy" id="79200"/>
    <lineage>
        <taxon>Eukaryota</taxon>
        <taxon>Viridiplantae</taxon>
        <taxon>Streptophyta</taxon>
        <taxon>Embryophyta</taxon>
        <taxon>Tracheophyta</taxon>
        <taxon>Spermatophyta</taxon>
        <taxon>Magnoliopsida</taxon>
        <taxon>eudicotyledons</taxon>
        <taxon>Gunneridae</taxon>
        <taxon>Pentapetalae</taxon>
        <taxon>asterids</taxon>
        <taxon>campanulids</taxon>
        <taxon>Apiales</taxon>
        <taxon>Apiaceae</taxon>
        <taxon>Apioideae</taxon>
        <taxon>Scandiceae</taxon>
        <taxon>Daucinae</taxon>
        <taxon>Daucus</taxon>
        <taxon>Daucus sect. Daucus</taxon>
    </lineage>
</organism>
<dbReference type="Gramene" id="KZN00635">
    <property type="protein sequence ID" value="KZN00635"/>
    <property type="gene ID" value="DCAR_009389"/>
</dbReference>
<dbReference type="AlphaFoldDB" id="A0A166A1I4"/>
<dbReference type="PANTHER" id="PTHR34536:SF6">
    <property type="entry name" value="DENTIN SIALOPHOSPHOPROTEIN-LIKE PROTEIN"/>
    <property type="match status" value="1"/>
</dbReference>
<dbReference type="OMA" id="LRESHCW"/>
<evidence type="ECO:0000313" key="2">
    <source>
        <dbReference type="EMBL" id="KZN00635.1"/>
    </source>
</evidence>
<name>A0A166A1I4_DAUCS</name>
<gene>
    <name evidence="2" type="ORF">DCAR_009389</name>
    <name evidence="3" type="ORF">DCAR_0310615</name>
</gene>
<accession>A0A166A1I4</accession>
<reference evidence="3" key="2">
    <citation type="submission" date="2022-03" db="EMBL/GenBank/DDBJ databases">
        <title>Draft title - Genomic analysis of global carrot germplasm unveils the trajectory of domestication and the origin of high carotenoid orange carrot.</title>
        <authorList>
            <person name="Iorizzo M."/>
            <person name="Ellison S."/>
            <person name="Senalik D."/>
            <person name="Macko-Podgorni A."/>
            <person name="Grzebelus D."/>
            <person name="Bostan H."/>
            <person name="Rolling W."/>
            <person name="Curaba J."/>
            <person name="Simon P."/>
        </authorList>
    </citation>
    <scope>NUCLEOTIDE SEQUENCE</scope>
    <source>
        <tissue evidence="3">Leaf</tissue>
    </source>
</reference>
<evidence type="ECO:0000313" key="4">
    <source>
        <dbReference type="Proteomes" id="UP000077755"/>
    </source>
</evidence>